<dbReference type="EMBL" id="JAVRHN010000007">
    <property type="protein sequence ID" value="MDT0686766.1"/>
    <property type="molecule type" value="Genomic_DNA"/>
</dbReference>
<evidence type="ECO:0000313" key="3">
    <source>
        <dbReference type="Proteomes" id="UP001253848"/>
    </source>
</evidence>
<dbReference type="Proteomes" id="UP001253848">
    <property type="component" value="Unassembled WGS sequence"/>
</dbReference>
<keyword evidence="3" id="KW-1185">Reference proteome</keyword>
<name>A0ABU3DST2_9FLAO</name>
<dbReference type="RefSeq" id="WP_311500082.1">
    <property type="nucleotide sequence ID" value="NZ_JAVRHN010000007.1"/>
</dbReference>
<protein>
    <submittedName>
        <fullName evidence="2">Uncharacterized protein</fullName>
    </submittedName>
</protein>
<feature type="region of interest" description="Disordered" evidence="1">
    <location>
        <begin position="21"/>
        <end position="72"/>
    </location>
</feature>
<sequence>MVDKEIDIKELEKRFDAIKKADKDRPRKEFQDATQKKEEELESNPEDKTPEVHSERESDTDFQDLKKGEEKK</sequence>
<comment type="caution">
    <text evidence="2">The sequence shown here is derived from an EMBL/GenBank/DDBJ whole genome shotgun (WGS) entry which is preliminary data.</text>
</comment>
<accession>A0ABU3DST2</accession>
<evidence type="ECO:0000313" key="2">
    <source>
        <dbReference type="EMBL" id="MDT0686766.1"/>
    </source>
</evidence>
<proteinExistence type="predicted"/>
<organism evidence="2 3">
    <name type="scientific">Autumnicola psychrophila</name>
    <dbReference type="NCBI Taxonomy" id="3075592"/>
    <lineage>
        <taxon>Bacteria</taxon>
        <taxon>Pseudomonadati</taxon>
        <taxon>Bacteroidota</taxon>
        <taxon>Flavobacteriia</taxon>
        <taxon>Flavobacteriales</taxon>
        <taxon>Flavobacteriaceae</taxon>
        <taxon>Autumnicola</taxon>
    </lineage>
</organism>
<reference evidence="2 3" key="1">
    <citation type="submission" date="2023-09" db="EMBL/GenBank/DDBJ databases">
        <authorList>
            <person name="Rey-Velasco X."/>
        </authorList>
    </citation>
    <scope>NUCLEOTIDE SEQUENCE [LARGE SCALE GENOMIC DNA]</scope>
    <source>
        <strain evidence="2 3">F225</strain>
    </source>
</reference>
<gene>
    <name evidence="2" type="ORF">RM541_10320</name>
</gene>
<evidence type="ECO:0000256" key="1">
    <source>
        <dbReference type="SAM" id="MobiDB-lite"/>
    </source>
</evidence>